<dbReference type="Pfam" id="PF00082">
    <property type="entry name" value="Peptidase_S8"/>
    <property type="match status" value="1"/>
</dbReference>
<dbReference type="PROSITE" id="PS51892">
    <property type="entry name" value="SUBTILASE"/>
    <property type="match status" value="1"/>
</dbReference>
<keyword evidence="3" id="KW-0720">Serine protease</keyword>
<accession>A0A0R3UQZ0</accession>
<dbReference type="PANTHER" id="PTHR42884">
    <property type="entry name" value="PROPROTEIN CONVERTASE SUBTILISIN/KEXIN-RELATED"/>
    <property type="match status" value="1"/>
</dbReference>
<protein>
    <submittedName>
        <fullName evidence="8">Peptidase_S8 domain-containing protein</fullName>
    </submittedName>
</protein>
<keyword evidence="1" id="KW-0645">Protease</keyword>
<keyword evidence="2" id="KW-0378">Hydrolase</keyword>
<evidence type="ECO:0000313" key="6">
    <source>
        <dbReference type="EMBL" id="VDD84293.1"/>
    </source>
</evidence>
<dbReference type="PROSITE" id="PS00138">
    <property type="entry name" value="SUBTILASE_SER"/>
    <property type="match status" value="1"/>
</dbReference>
<name>A0A0R3UQZ0_MESCO</name>
<dbReference type="Proteomes" id="UP000267029">
    <property type="component" value="Unassembled WGS sequence"/>
</dbReference>
<evidence type="ECO:0000256" key="4">
    <source>
        <dbReference type="PROSITE-ProRule" id="PRU01240"/>
    </source>
</evidence>
<reference evidence="8" key="2">
    <citation type="submission" date="2019-11" db="UniProtKB">
        <authorList>
            <consortium name="WormBaseParasite"/>
        </authorList>
    </citation>
    <scope>IDENTIFICATION</scope>
</reference>
<dbReference type="STRING" id="53468.A0A0R3UQZ0"/>
<dbReference type="SUPFAM" id="SSF52743">
    <property type="entry name" value="Subtilisin-like"/>
    <property type="match status" value="1"/>
</dbReference>
<dbReference type="GO" id="GO:0016486">
    <property type="term" value="P:peptide hormone processing"/>
    <property type="evidence" value="ECO:0007669"/>
    <property type="project" value="TreeGrafter"/>
</dbReference>
<dbReference type="GO" id="GO:0016020">
    <property type="term" value="C:membrane"/>
    <property type="evidence" value="ECO:0007669"/>
    <property type="project" value="TreeGrafter"/>
</dbReference>
<dbReference type="OrthoDB" id="300641at2759"/>
<dbReference type="Gene3D" id="3.40.50.200">
    <property type="entry name" value="Peptidase S8/S53 domain"/>
    <property type="match status" value="1"/>
</dbReference>
<dbReference type="GO" id="GO:0043005">
    <property type="term" value="C:neuron projection"/>
    <property type="evidence" value="ECO:0007669"/>
    <property type="project" value="TreeGrafter"/>
</dbReference>
<evidence type="ECO:0000256" key="2">
    <source>
        <dbReference type="ARBA" id="ARBA00022801"/>
    </source>
</evidence>
<dbReference type="EMBL" id="UXSR01006144">
    <property type="protein sequence ID" value="VDD84293.1"/>
    <property type="molecule type" value="Genomic_DNA"/>
</dbReference>
<dbReference type="InterPro" id="IPR000209">
    <property type="entry name" value="Peptidase_S8/S53_dom"/>
</dbReference>
<reference evidence="6 7" key="1">
    <citation type="submission" date="2018-10" db="EMBL/GenBank/DDBJ databases">
        <authorList>
            <consortium name="Pathogen Informatics"/>
        </authorList>
    </citation>
    <scope>NUCLEOTIDE SEQUENCE [LARGE SCALE GENOMIC DNA]</scope>
</reference>
<organism evidence="8">
    <name type="scientific">Mesocestoides corti</name>
    <name type="common">Flatworm</name>
    <dbReference type="NCBI Taxonomy" id="53468"/>
    <lineage>
        <taxon>Eukaryota</taxon>
        <taxon>Metazoa</taxon>
        <taxon>Spiralia</taxon>
        <taxon>Lophotrochozoa</taxon>
        <taxon>Platyhelminthes</taxon>
        <taxon>Cestoda</taxon>
        <taxon>Eucestoda</taxon>
        <taxon>Cyclophyllidea</taxon>
        <taxon>Mesocestoididae</taxon>
        <taxon>Mesocestoides</taxon>
    </lineage>
</organism>
<dbReference type="InterPro" id="IPR036852">
    <property type="entry name" value="Peptidase_S8/S53_dom_sf"/>
</dbReference>
<evidence type="ECO:0000259" key="5">
    <source>
        <dbReference type="Pfam" id="PF00082"/>
    </source>
</evidence>
<dbReference type="WBParaSite" id="MCU_012188-RA">
    <property type="protein sequence ID" value="MCU_012188-RA"/>
    <property type="gene ID" value="MCU_012188"/>
</dbReference>
<evidence type="ECO:0000313" key="7">
    <source>
        <dbReference type="Proteomes" id="UP000267029"/>
    </source>
</evidence>
<feature type="domain" description="Peptidase S8/S53" evidence="5">
    <location>
        <begin position="17"/>
        <end position="97"/>
    </location>
</feature>
<evidence type="ECO:0000313" key="8">
    <source>
        <dbReference type="WBParaSite" id="MCU_012188-RA"/>
    </source>
</evidence>
<dbReference type="GO" id="GO:0005615">
    <property type="term" value="C:extracellular space"/>
    <property type="evidence" value="ECO:0007669"/>
    <property type="project" value="TreeGrafter"/>
</dbReference>
<comment type="caution">
    <text evidence="4">Lacks conserved residue(s) required for the propagation of feature annotation.</text>
</comment>
<proteinExistence type="inferred from homology"/>
<evidence type="ECO:0000256" key="1">
    <source>
        <dbReference type="ARBA" id="ARBA00022670"/>
    </source>
</evidence>
<dbReference type="AlphaFoldDB" id="A0A0R3UQZ0"/>
<dbReference type="GO" id="GO:0004252">
    <property type="term" value="F:serine-type endopeptidase activity"/>
    <property type="evidence" value="ECO:0007669"/>
    <property type="project" value="InterPro"/>
</dbReference>
<dbReference type="InterPro" id="IPR023828">
    <property type="entry name" value="Peptidase_S8_Ser-AS"/>
</dbReference>
<dbReference type="PANTHER" id="PTHR42884:SF13">
    <property type="entry name" value="NEUROENDOCRINE CONVERTASE 2"/>
    <property type="match status" value="1"/>
</dbReference>
<comment type="similarity">
    <text evidence="4">Belongs to the peptidase S8 family.</text>
</comment>
<keyword evidence="7" id="KW-1185">Reference proteome</keyword>
<sequence length="192" mass="21795">MWLMLHEVAWLSLDTEVNTIDLYGNCTVHHSGTSAAAPEAAGVLALELEANPELTWRDMQHLVVLTSKRNHLYDREGTHNWTINGANLGFNHLFGYGVLDAGDMVRIAKLWKTVPERFHCIAGFFSDRKVVTVGKPIQQELFTESCRDNPESQVRVPRRQIRLLFTWPNSTLYLSDLLERNSKPNKPNGNLA</sequence>
<evidence type="ECO:0000256" key="3">
    <source>
        <dbReference type="ARBA" id="ARBA00022825"/>
    </source>
</evidence>
<gene>
    <name evidence="6" type="ORF">MCOS_LOCUS10296</name>
</gene>